<sequence length="74" mass="8625">MDTLIHTPHQSQLFTRSIQINQAEPPLLLMMRLDGNDSKYPSTDYSTRVILITQAIIYICLRWNFLTSNSQQLE</sequence>
<dbReference type="Proteomes" id="UP000785679">
    <property type="component" value="Unassembled WGS sequence"/>
</dbReference>
<keyword evidence="2" id="KW-1185">Reference proteome</keyword>
<proteinExistence type="predicted"/>
<protein>
    <submittedName>
        <fullName evidence="1">Uncharacterized protein</fullName>
    </submittedName>
</protein>
<evidence type="ECO:0000313" key="1">
    <source>
        <dbReference type="EMBL" id="TNV81301.1"/>
    </source>
</evidence>
<dbReference type="EMBL" id="RRYP01006315">
    <property type="protein sequence ID" value="TNV81301.1"/>
    <property type="molecule type" value="Genomic_DNA"/>
</dbReference>
<accession>A0A8J8NT80</accession>
<name>A0A8J8NT80_HALGN</name>
<dbReference type="AlphaFoldDB" id="A0A8J8NT80"/>
<gene>
    <name evidence="1" type="ORF">FGO68_gene12541</name>
</gene>
<reference evidence="1" key="1">
    <citation type="submission" date="2019-06" db="EMBL/GenBank/DDBJ databases">
        <authorList>
            <person name="Zheng W."/>
        </authorList>
    </citation>
    <scope>NUCLEOTIDE SEQUENCE</scope>
    <source>
        <strain evidence="1">QDHG01</strain>
    </source>
</reference>
<organism evidence="1 2">
    <name type="scientific">Halteria grandinella</name>
    <dbReference type="NCBI Taxonomy" id="5974"/>
    <lineage>
        <taxon>Eukaryota</taxon>
        <taxon>Sar</taxon>
        <taxon>Alveolata</taxon>
        <taxon>Ciliophora</taxon>
        <taxon>Intramacronucleata</taxon>
        <taxon>Spirotrichea</taxon>
        <taxon>Stichotrichia</taxon>
        <taxon>Sporadotrichida</taxon>
        <taxon>Halteriidae</taxon>
        <taxon>Halteria</taxon>
    </lineage>
</organism>
<evidence type="ECO:0000313" key="2">
    <source>
        <dbReference type="Proteomes" id="UP000785679"/>
    </source>
</evidence>
<comment type="caution">
    <text evidence="1">The sequence shown here is derived from an EMBL/GenBank/DDBJ whole genome shotgun (WGS) entry which is preliminary data.</text>
</comment>